<reference evidence="1" key="1">
    <citation type="journal article" date="2023" name="G3 (Bethesda)">
        <title>A reference genome for the long-term kleptoplast-retaining sea slug Elysia crispata morphotype clarki.</title>
        <authorList>
            <person name="Eastman K.E."/>
            <person name="Pendleton A.L."/>
            <person name="Shaikh M.A."/>
            <person name="Suttiyut T."/>
            <person name="Ogas R."/>
            <person name="Tomko P."/>
            <person name="Gavelis G."/>
            <person name="Widhalm J.R."/>
            <person name="Wisecaver J.H."/>
        </authorList>
    </citation>
    <scope>NUCLEOTIDE SEQUENCE</scope>
    <source>
        <strain evidence="1">ECLA1</strain>
    </source>
</reference>
<evidence type="ECO:0000313" key="1">
    <source>
        <dbReference type="EMBL" id="KAK3752267.1"/>
    </source>
</evidence>
<keyword evidence="2" id="KW-1185">Reference proteome</keyword>
<dbReference type="Proteomes" id="UP001283361">
    <property type="component" value="Unassembled WGS sequence"/>
</dbReference>
<name>A0AAE1D2L3_9GAST</name>
<sequence length="78" mass="8813">MSTERCSYTRLFRKMHAKHSAGPAISSRSEMFGCAVIPQAPPFTCPNVIYIHPRPFSDALSMFVTFTFVCSPANFFKF</sequence>
<proteinExistence type="predicted"/>
<comment type="caution">
    <text evidence="1">The sequence shown here is derived from an EMBL/GenBank/DDBJ whole genome shotgun (WGS) entry which is preliminary data.</text>
</comment>
<evidence type="ECO:0000313" key="2">
    <source>
        <dbReference type="Proteomes" id="UP001283361"/>
    </source>
</evidence>
<dbReference type="EMBL" id="JAWDGP010005772">
    <property type="protein sequence ID" value="KAK3752267.1"/>
    <property type="molecule type" value="Genomic_DNA"/>
</dbReference>
<dbReference type="AlphaFoldDB" id="A0AAE1D2L3"/>
<accession>A0AAE1D2L3</accession>
<gene>
    <name evidence="1" type="ORF">RRG08_011228</name>
</gene>
<organism evidence="1 2">
    <name type="scientific">Elysia crispata</name>
    <name type="common">lettuce slug</name>
    <dbReference type="NCBI Taxonomy" id="231223"/>
    <lineage>
        <taxon>Eukaryota</taxon>
        <taxon>Metazoa</taxon>
        <taxon>Spiralia</taxon>
        <taxon>Lophotrochozoa</taxon>
        <taxon>Mollusca</taxon>
        <taxon>Gastropoda</taxon>
        <taxon>Heterobranchia</taxon>
        <taxon>Euthyneura</taxon>
        <taxon>Panpulmonata</taxon>
        <taxon>Sacoglossa</taxon>
        <taxon>Placobranchoidea</taxon>
        <taxon>Plakobranchidae</taxon>
        <taxon>Elysia</taxon>
    </lineage>
</organism>
<protein>
    <submittedName>
        <fullName evidence="1">Uncharacterized protein</fullName>
    </submittedName>
</protein>